<dbReference type="AlphaFoldDB" id="A0A556QPV9"/>
<proteinExistence type="predicted"/>
<organism evidence="1 2">
    <name type="scientific">Rariglobus hedericola</name>
    <dbReference type="NCBI Taxonomy" id="2597822"/>
    <lineage>
        <taxon>Bacteria</taxon>
        <taxon>Pseudomonadati</taxon>
        <taxon>Verrucomicrobiota</taxon>
        <taxon>Opitutia</taxon>
        <taxon>Opitutales</taxon>
        <taxon>Opitutaceae</taxon>
        <taxon>Rariglobus</taxon>
    </lineage>
</organism>
<gene>
    <name evidence="1" type="ORF">FPL22_05075</name>
</gene>
<evidence type="ECO:0008006" key="3">
    <source>
        <dbReference type="Google" id="ProtNLM"/>
    </source>
</evidence>
<evidence type="ECO:0000313" key="1">
    <source>
        <dbReference type="EMBL" id="TSJ78680.1"/>
    </source>
</evidence>
<evidence type="ECO:0000313" key="2">
    <source>
        <dbReference type="Proteomes" id="UP000315648"/>
    </source>
</evidence>
<sequence>MTEEFITPPPVLLVIFNRPEHAAQTFARIRASRPAKLFIHADGPRVSRPGEDKRCLLARQATEEIDWPCEVHRLYRDQNLGCGPGVSSAITWFFEHVEEGIILEDDCLPHPAFFTFCALMLSRHRDNDRIMHVAGSGLALDSVASPTIHLLPFPLIWGWATWRRAWSHYQFKLPSESEVEATIRHYNHTASERSYWRTTFIATRTGAINTWDYQWVLALWRQGGLAVTPSFGLVSNEGLGVDATHTQGINSTTIAPLLESLSLPSDLELTTNSAAVNMGYINRHLLQVIPSTWDFRFQSFARKTSWTWRLYLALRSRLRPLLCRH</sequence>
<reference evidence="1 2" key="1">
    <citation type="submission" date="2019-07" db="EMBL/GenBank/DDBJ databases">
        <title>Description of 53C-WASEF.</title>
        <authorList>
            <person name="Pitt A."/>
            <person name="Hahn M.W."/>
        </authorList>
    </citation>
    <scope>NUCLEOTIDE SEQUENCE [LARGE SCALE GENOMIC DNA]</scope>
    <source>
        <strain evidence="1 2">53C-WASEF</strain>
    </source>
</reference>
<name>A0A556QPV9_9BACT</name>
<accession>A0A556QPV9</accession>
<dbReference type="Gene3D" id="3.90.550.10">
    <property type="entry name" value="Spore Coat Polysaccharide Biosynthesis Protein SpsA, Chain A"/>
    <property type="match status" value="1"/>
</dbReference>
<keyword evidence="2" id="KW-1185">Reference proteome</keyword>
<dbReference type="EMBL" id="VMBG01000001">
    <property type="protein sequence ID" value="TSJ78680.1"/>
    <property type="molecule type" value="Genomic_DNA"/>
</dbReference>
<protein>
    <recommendedName>
        <fullName evidence="3">Nucleotide-diphospho-sugar transferase</fullName>
    </recommendedName>
</protein>
<dbReference type="SUPFAM" id="SSF53448">
    <property type="entry name" value="Nucleotide-diphospho-sugar transferases"/>
    <property type="match status" value="1"/>
</dbReference>
<comment type="caution">
    <text evidence="1">The sequence shown here is derived from an EMBL/GenBank/DDBJ whole genome shotgun (WGS) entry which is preliminary data.</text>
</comment>
<dbReference type="RefSeq" id="WP_144229021.1">
    <property type="nucleotide sequence ID" value="NZ_CBCRVV010000002.1"/>
</dbReference>
<dbReference type="InterPro" id="IPR029044">
    <property type="entry name" value="Nucleotide-diphossugar_trans"/>
</dbReference>
<dbReference type="OrthoDB" id="5180856at2"/>
<dbReference type="Proteomes" id="UP000315648">
    <property type="component" value="Unassembled WGS sequence"/>
</dbReference>